<protein>
    <recommendedName>
        <fullName evidence="4">Apolipoprotein acyltransferase</fullName>
    </recommendedName>
</protein>
<reference evidence="2 3" key="1">
    <citation type="submission" date="2018-11" db="EMBL/GenBank/DDBJ databases">
        <authorList>
            <person name="Criscuolo A."/>
        </authorList>
    </citation>
    <scope>NUCLEOTIDE SEQUENCE [LARGE SCALE GENOMIC DNA]</scope>
    <source>
        <strain evidence="2">ACIP111625</strain>
    </source>
</reference>
<dbReference type="AlphaFoldDB" id="A0A3P5XA79"/>
<name>A0A3P5XA79_9RHOB</name>
<keyword evidence="3" id="KW-1185">Reference proteome</keyword>
<keyword evidence="1" id="KW-0812">Transmembrane</keyword>
<dbReference type="EMBL" id="UXAW01000086">
    <property type="protein sequence ID" value="VDC31631.1"/>
    <property type="molecule type" value="Genomic_DNA"/>
</dbReference>
<accession>A0A3P5XA79</accession>
<proteinExistence type="predicted"/>
<evidence type="ECO:0000313" key="3">
    <source>
        <dbReference type="Proteomes" id="UP000277498"/>
    </source>
</evidence>
<gene>
    <name evidence="2" type="ORF">XINFAN_03012</name>
</gene>
<feature type="transmembrane region" description="Helical" evidence="1">
    <location>
        <begin position="28"/>
        <end position="50"/>
    </location>
</feature>
<evidence type="ECO:0000313" key="2">
    <source>
        <dbReference type="EMBL" id="VDC31631.1"/>
    </source>
</evidence>
<keyword evidence="1" id="KW-0472">Membrane</keyword>
<dbReference type="RefSeq" id="WP_199286438.1">
    <property type="nucleotide sequence ID" value="NZ_UXAW01000086.1"/>
</dbReference>
<dbReference type="Proteomes" id="UP000277498">
    <property type="component" value="Unassembled WGS sequence"/>
</dbReference>
<evidence type="ECO:0008006" key="4">
    <source>
        <dbReference type="Google" id="ProtNLM"/>
    </source>
</evidence>
<sequence length="56" mass="5562">MLAIGGFLLGALLGAFRAHQLGGKPADLAQYAAGFGILFGLAGVIATIVLHRLAAG</sequence>
<organism evidence="2 3">
    <name type="scientific">Pseudogemmobacter humi</name>
    <dbReference type="NCBI Taxonomy" id="2483812"/>
    <lineage>
        <taxon>Bacteria</taxon>
        <taxon>Pseudomonadati</taxon>
        <taxon>Pseudomonadota</taxon>
        <taxon>Alphaproteobacteria</taxon>
        <taxon>Rhodobacterales</taxon>
        <taxon>Paracoccaceae</taxon>
        <taxon>Pseudogemmobacter</taxon>
    </lineage>
</organism>
<evidence type="ECO:0000256" key="1">
    <source>
        <dbReference type="SAM" id="Phobius"/>
    </source>
</evidence>
<keyword evidence="1" id="KW-1133">Transmembrane helix</keyword>